<dbReference type="CDD" id="cd03257">
    <property type="entry name" value="ABC_NikE_OppD_transporters"/>
    <property type="match status" value="1"/>
</dbReference>
<reference evidence="7" key="2">
    <citation type="submission" date="2016-10" db="EMBL/GenBank/DDBJ databases">
        <authorList>
            <person name="de Groot N.N."/>
        </authorList>
    </citation>
    <scope>NUCLEOTIDE SEQUENCE [LARGE SCALE GENOMIC DNA]</scope>
    <source>
        <strain evidence="7">ATCC 20501</strain>
    </source>
</reference>
<dbReference type="PANTHER" id="PTHR43776">
    <property type="entry name" value="TRANSPORT ATP-BINDING PROTEIN"/>
    <property type="match status" value="1"/>
</dbReference>
<dbReference type="InterPro" id="IPR027417">
    <property type="entry name" value="P-loop_NTPase"/>
</dbReference>
<dbReference type="PROSITE" id="PS00211">
    <property type="entry name" value="ABC_TRANSPORTER_1"/>
    <property type="match status" value="1"/>
</dbReference>
<evidence type="ECO:0000256" key="1">
    <source>
        <dbReference type="ARBA" id="ARBA00005417"/>
    </source>
</evidence>
<evidence type="ECO:0000256" key="3">
    <source>
        <dbReference type="ARBA" id="ARBA00022741"/>
    </source>
</evidence>
<evidence type="ECO:0000313" key="7">
    <source>
        <dbReference type="EMBL" id="SEG97253.1"/>
    </source>
</evidence>
<dbReference type="EMBL" id="FNVB01000014">
    <property type="protein sequence ID" value="SEG97253.1"/>
    <property type="molecule type" value="Genomic_DNA"/>
</dbReference>
<dbReference type="FunFam" id="3.40.50.300:FF:000016">
    <property type="entry name" value="Oligopeptide ABC transporter ATP-binding component"/>
    <property type="match status" value="1"/>
</dbReference>
<dbReference type="InterPro" id="IPR003439">
    <property type="entry name" value="ABC_transporter-like_ATP-bd"/>
</dbReference>
<sequence>MKSPEPCETASQRTVLQPSHEKPQNAGSTPDVTTTVNRGEAAPILDVADLVVDYRRGRSTFRALHGVSLSIGAGECVGLVGESGSGKSTLGKAILGLSLVSSGSIRIDGRDITRASGADRRRLAADVQVVFQDPYGSLDPAMTVGQAVAEPLRAAGTDRETARAAVAEMLDQVRLPADAAARYPGEFSGGQRQRIAIARALVRKPRLIICDEPVSALDLTTQAAVVDLFIDIQRETGVSYLFISHDLGVVRRVCHRVSVMYGGRIVESGANETITRSPAHPYTRRLLLASPVADPARQAERRRAWLRLRSPGESSTT</sequence>
<keyword evidence="9" id="KW-1185">Reference proteome</keyword>
<dbReference type="Proteomes" id="UP000199690">
    <property type="component" value="Unassembled WGS sequence"/>
</dbReference>
<evidence type="ECO:0000259" key="6">
    <source>
        <dbReference type="PROSITE" id="PS50893"/>
    </source>
</evidence>
<feature type="compositionally biased region" description="Polar residues" evidence="5">
    <location>
        <begin position="25"/>
        <end position="37"/>
    </location>
</feature>
<dbReference type="SMR" id="A0A1H6EIY1"/>
<organism evidence="7 10">
    <name type="scientific">Saccharopolyspora kobensis</name>
    <dbReference type="NCBI Taxonomy" id="146035"/>
    <lineage>
        <taxon>Bacteria</taxon>
        <taxon>Bacillati</taxon>
        <taxon>Actinomycetota</taxon>
        <taxon>Actinomycetes</taxon>
        <taxon>Pseudonocardiales</taxon>
        <taxon>Pseudonocardiaceae</taxon>
        <taxon>Saccharopolyspora</taxon>
    </lineage>
</organism>
<feature type="domain" description="ABC transporter" evidence="6">
    <location>
        <begin position="45"/>
        <end position="287"/>
    </location>
</feature>
<proteinExistence type="inferred from homology"/>
<evidence type="ECO:0000256" key="5">
    <source>
        <dbReference type="SAM" id="MobiDB-lite"/>
    </source>
</evidence>
<evidence type="ECO:0000256" key="4">
    <source>
        <dbReference type="ARBA" id="ARBA00022840"/>
    </source>
</evidence>
<dbReference type="GO" id="GO:0016887">
    <property type="term" value="F:ATP hydrolysis activity"/>
    <property type="evidence" value="ECO:0007669"/>
    <property type="project" value="InterPro"/>
</dbReference>
<dbReference type="Pfam" id="PF00005">
    <property type="entry name" value="ABC_tran"/>
    <property type="match status" value="1"/>
</dbReference>
<dbReference type="InterPro" id="IPR050319">
    <property type="entry name" value="ABC_transp_ATP-bind"/>
</dbReference>
<evidence type="ECO:0000256" key="2">
    <source>
        <dbReference type="ARBA" id="ARBA00022448"/>
    </source>
</evidence>
<dbReference type="AlphaFoldDB" id="A0A1H6EIY1"/>
<feature type="region of interest" description="Disordered" evidence="5">
    <location>
        <begin position="1"/>
        <end position="37"/>
    </location>
</feature>
<dbReference type="GO" id="GO:0055085">
    <property type="term" value="P:transmembrane transport"/>
    <property type="evidence" value="ECO:0007669"/>
    <property type="project" value="UniProtKB-ARBA"/>
</dbReference>
<evidence type="ECO:0000313" key="10">
    <source>
        <dbReference type="Proteomes" id="UP000236729"/>
    </source>
</evidence>
<comment type="similarity">
    <text evidence="1">Belongs to the ABC transporter superfamily.</text>
</comment>
<keyword evidence="3" id="KW-0547">Nucleotide-binding</keyword>
<keyword evidence="4" id="KW-0067">ATP-binding</keyword>
<dbReference type="PROSITE" id="PS50893">
    <property type="entry name" value="ABC_TRANSPORTER_2"/>
    <property type="match status" value="1"/>
</dbReference>
<dbReference type="PANTHER" id="PTHR43776:SF7">
    <property type="entry name" value="D,D-DIPEPTIDE TRANSPORT ATP-BINDING PROTEIN DDPF-RELATED"/>
    <property type="match status" value="1"/>
</dbReference>
<accession>A0A1I1M920</accession>
<dbReference type="InterPro" id="IPR017871">
    <property type="entry name" value="ABC_transporter-like_CS"/>
</dbReference>
<gene>
    <name evidence="7" type="ORF">SAMN02982929_06677</name>
    <name evidence="8" type="ORF">SAMN05216506_1011776</name>
</gene>
<dbReference type="Proteomes" id="UP000236729">
    <property type="component" value="Unassembled WGS sequence"/>
</dbReference>
<evidence type="ECO:0000313" key="8">
    <source>
        <dbReference type="EMBL" id="SFC81735.1"/>
    </source>
</evidence>
<dbReference type="InterPro" id="IPR003593">
    <property type="entry name" value="AAA+_ATPase"/>
</dbReference>
<dbReference type="GO" id="GO:0005524">
    <property type="term" value="F:ATP binding"/>
    <property type="evidence" value="ECO:0007669"/>
    <property type="project" value="UniProtKB-KW"/>
</dbReference>
<name>A0A1H6EIY1_9PSEU</name>
<evidence type="ECO:0000313" key="9">
    <source>
        <dbReference type="Proteomes" id="UP000199690"/>
    </source>
</evidence>
<protein>
    <submittedName>
        <fullName evidence="7">ABC transporter</fullName>
    </submittedName>
</protein>
<accession>A0A1H6EIY1</accession>
<dbReference type="SUPFAM" id="SSF52540">
    <property type="entry name" value="P-loop containing nucleoside triphosphate hydrolases"/>
    <property type="match status" value="1"/>
</dbReference>
<keyword evidence="2" id="KW-0813">Transport</keyword>
<reference evidence="9 10" key="1">
    <citation type="submission" date="2016-10" db="EMBL/GenBank/DDBJ databases">
        <authorList>
            <person name="Varghese N."/>
            <person name="Submissions S."/>
        </authorList>
    </citation>
    <scope>NUCLEOTIDE SEQUENCE [LARGE SCALE GENOMIC DNA]</scope>
    <source>
        <strain evidence="10">ATCC 20501</strain>
        <strain evidence="8 9">CGMCC 4.3529</strain>
    </source>
</reference>
<dbReference type="Gene3D" id="3.40.50.300">
    <property type="entry name" value="P-loop containing nucleotide triphosphate hydrolases"/>
    <property type="match status" value="1"/>
</dbReference>
<dbReference type="SMART" id="SM00382">
    <property type="entry name" value="AAA"/>
    <property type="match status" value="1"/>
</dbReference>
<dbReference type="EMBL" id="FOME01000001">
    <property type="protein sequence ID" value="SFC81735.1"/>
    <property type="molecule type" value="Genomic_DNA"/>
</dbReference>